<dbReference type="InterPro" id="IPR001254">
    <property type="entry name" value="Trypsin_dom"/>
</dbReference>
<dbReference type="GO" id="GO:0006508">
    <property type="term" value="P:proteolysis"/>
    <property type="evidence" value="ECO:0007669"/>
    <property type="project" value="UniProtKB-KW"/>
</dbReference>
<evidence type="ECO:0000256" key="5">
    <source>
        <dbReference type="ARBA" id="ARBA00023180"/>
    </source>
</evidence>
<keyword evidence="6" id="KW-0720">Serine protease</keyword>
<keyword evidence="6" id="KW-0645">Protease</keyword>
<evidence type="ECO:0000313" key="9">
    <source>
        <dbReference type="EMBL" id="KAF0724056.1"/>
    </source>
</evidence>
<gene>
    <name evidence="9" type="ORF">Ae201684_017164</name>
</gene>
<reference evidence="9 10" key="1">
    <citation type="submission" date="2019-07" db="EMBL/GenBank/DDBJ databases">
        <title>Genomics analysis of Aphanomyces spp. identifies a new class of oomycete effector associated with host adaptation.</title>
        <authorList>
            <person name="Gaulin E."/>
        </authorList>
    </citation>
    <scope>NUCLEOTIDE SEQUENCE [LARGE SCALE GENOMIC DNA]</scope>
    <source>
        <strain evidence="9 10">ATCC 201684</strain>
    </source>
</reference>
<dbReference type="Pfam" id="PF00089">
    <property type="entry name" value="Trypsin"/>
    <property type="match status" value="1"/>
</dbReference>
<feature type="compositionally biased region" description="Low complexity" evidence="7">
    <location>
        <begin position="237"/>
        <end position="261"/>
    </location>
</feature>
<dbReference type="PANTHER" id="PTHR24276:SF98">
    <property type="entry name" value="FI18310P1-RELATED"/>
    <property type="match status" value="1"/>
</dbReference>
<organism evidence="9 10">
    <name type="scientific">Aphanomyces euteiches</name>
    <dbReference type="NCBI Taxonomy" id="100861"/>
    <lineage>
        <taxon>Eukaryota</taxon>
        <taxon>Sar</taxon>
        <taxon>Stramenopiles</taxon>
        <taxon>Oomycota</taxon>
        <taxon>Saprolegniomycetes</taxon>
        <taxon>Saprolegniales</taxon>
        <taxon>Verrucalvaceae</taxon>
        <taxon>Aphanomyces</taxon>
    </lineage>
</organism>
<accession>A0A6G0WA27</accession>
<dbReference type="SUPFAM" id="SSF50494">
    <property type="entry name" value="Trypsin-like serine proteases"/>
    <property type="match status" value="1"/>
</dbReference>
<dbReference type="FunFam" id="2.40.10.10:FF:000002">
    <property type="entry name" value="Transmembrane protease serine"/>
    <property type="match status" value="1"/>
</dbReference>
<dbReference type="CDD" id="cd00190">
    <property type="entry name" value="Tryp_SPc"/>
    <property type="match status" value="1"/>
</dbReference>
<evidence type="ECO:0000256" key="4">
    <source>
        <dbReference type="ARBA" id="ARBA00023157"/>
    </source>
</evidence>
<dbReference type="PRINTS" id="PR00722">
    <property type="entry name" value="CHYMOTRYPSIN"/>
</dbReference>
<keyword evidence="6" id="KW-0378">Hydrolase</keyword>
<sequence length="285" mass="29427">MKLFYALSAHVASAFADNIEIVGGTEAAVGKHLYVTSLRLSSGDTTECGGSLIAPNVVLTAAHCNVEINGAIKYAGETIAIKQQIVHPKYNKNTNAYDFAIFILASNSKQTPVPVSFDTVGANVPVVVRGWGATSEGGSEPNALLELTINTLDNTKCASLLSGYNVDSTMICVGGQAGKDSCQGDSGGPLTIETNGQESLVGVVSWGIGCAEANKPGVYSRISAARDFIEPYLTSSPTAAPTTAPTTGPTTKPTTVAPTTKPTTTKALLSVERASTATTQLERVA</sequence>
<dbReference type="SMART" id="SM00020">
    <property type="entry name" value="Tryp_SPc"/>
    <property type="match status" value="1"/>
</dbReference>
<keyword evidence="3" id="KW-0843">Virulence</keyword>
<dbReference type="InterPro" id="IPR033116">
    <property type="entry name" value="TRYPSIN_SER"/>
</dbReference>
<name>A0A6G0WA27_9STRA</name>
<comment type="similarity">
    <text evidence="1">Belongs to the peptidase S1 family.</text>
</comment>
<dbReference type="InterPro" id="IPR018114">
    <property type="entry name" value="TRYPSIN_HIS"/>
</dbReference>
<feature type="region of interest" description="Disordered" evidence="7">
    <location>
        <begin position="234"/>
        <end position="261"/>
    </location>
</feature>
<dbReference type="Proteomes" id="UP000481153">
    <property type="component" value="Unassembled WGS sequence"/>
</dbReference>
<protein>
    <recommendedName>
        <fullName evidence="8">Peptidase S1 domain-containing protein</fullName>
    </recommendedName>
</protein>
<keyword evidence="5" id="KW-0325">Glycoprotein</keyword>
<dbReference type="GO" id="GO:0004252">
    <property type="term" value="F:serine-type endopeptidase activity"/>
    <property type="evidence" value="ECO:0007669"/>
    <property type="project" value="InterPro"/>
</dbReference>
<dbReference type="AlphaFoldDB" id="A0A6G0WA27"/>
<keyword evidence="4" id="KW-1015">Disulfide bond</keyword>
<feature type="domain" description="Peptidase S1" evidence="8">
    <location>
        <begin position="21"/>
        <end position="234"/>
    </location>
</feature>
<keyword evidence="2" id="KW-0732">Signal</keyword>
<evidence type="ECO:0000313" key="10">
    <source>
        <dbReference type="Proteomes" id="UP000481153"/>
    </source>
</evidence>
<evidence type="ECO:0000256" key="3">
    <source>
        <dbReference type="ARBA" id="ARBA00023026"/>
    </source>
</evidence>
<dbReference type="InterPro" id="IPR043504">
    <property type="entry name" value="Peptidase_S1_PA_chymotrypsin"/>
</dbReference>
<dbReference type="InterPro" id="IPR050430">
    <property type="entry name" value="Peptidase_S1"/>
</dbReference>
<comment type="caution">
    <text evidence="9">The sequence shown here is derived from an EMBL/GenBank/DDBJ whole genome shotgun (WGS) entry which is preliminary data.</text>
</comment>
<dbReference type="InterPro" id="IPR009003">
    <property type="entry name" value="Peptidase_S1_PA"/>
</dbReference>
<proteinExistence type="inferred from homology"/>
<evidence type="ECO:0000259" key="8">
    <source>
        <dbReference type="PROSITE" id="PS50240"/>
    </source>
</evidence>
<dbReference type="PROSITE" id="PS50240">
    <property type="entry name" value="TRYPSIN_DOM"/>
    <property type="match status" value="1"/>
</dbReference>
<dbReference type="Gene3D" id="2.40.10.10">
    <property type="entry name" value="Trypsin-like serine proteases"/>
    <property type="match status" value="1"/>
</dbReference>
<evidence type="ECO:0000256" key="2">
    <source>
        <dbReference type="ARBA" id="ARBA00022729"/>
    </source>
</evidence>
<evidence type="ECO:0000256" key="7">
    <source>
        <dbReference type="SAM" id="MobiDB-lite"/>
    </source>
</evidence>
<evidence type="ECO:0000256" key="1">
    <source>
        <dbReference type="ARBA" id="ARBA00007664"/>
    </source>
</evidence>
<dbReference type="VEuPathDB" id="FungiDB:AeMF1_006012"/>
<dbReference type="InterPro" id="IPR001314">
    <property type="entry name" value="Peptidase_S1A"/>
</dbReference>
<evidence type="ECO:0000256" key="6">
    <source>
        <dbReference type="RuleBase" id="RU363034"/>
    </source>
</evidence>
<dbReference type="PROSITE" id="PS00135">
    <property type="entry name" value="TRYPSIN_SER"/>
    <property type="match status" value="1"/>
</dbReference>
<dbReference type="EMBL" id="VJMJ01000285">
    <property type="protein sequence ID" value="KAF0724056.1"/>
    <property type="molecule type" value="Genomic_DNA"/>
</dbReference>
<keyword evidence="10" id="KW-1185">Reference proteome</keyword>
<dbReference type="PANTHER" id="PTHR24276">
    <property type="entry name" value="POLYSERASE-RELATED"/>
    <property type="match status" value="1"/>
</dbReference>
<dbReference type="PROSITE" id="PS00134">
    <property type="entry name" value="TRYPSIN_HIS"/>
    <property type="match status" value="1"/>
</dbReference>